<gene>
    <name evidence="1" type="ORF">DARMORV10_A04P06860.1</name>
</gene>
<dbReference type="EMBL" id="HG994358">
    <property type="protein sequence ID" value="CAF2268417.1"/>
    <property type="molecule type" value="Genomic_DNA"/>
</dbReference>
<dbReference type="Proteomes" id="UP001295469">
    <property type="component" value="Chromosome A04"/>
</dbReference>
<protein>
    <submittedName>
        <fullName evidence="1">(rape) hypothetical protein</fullName>
    </submittedName>
</protein>
<sequence length="115" mass="13409">MYSMVLIRRRTLFKIDLKARQDVKRQSNRNQKLELPETVQPRLEADSAPLERHKELADAVKVTMGPKRDRGFMSQVCKRSHEILFNSEDVYSTHRMVIHVTSDNNVVLMLLCLSV</sequence>
<accession>A0A817AN22</accession>
<proteinExistence type="predicted"/>
<dbReference type="AlphaFoldDB" id="A0A817AN22"/>
<name>A0A817AN22_BRANA</name>
<evidence type="ECO:0000313" key="1">
    <source>
        <dbReference type="EMBL" id="CAF2268417.1"/>
    </source>
</evidence>
<organism evidence="1">
    <name type="scientific">Brassica napus</name>
    <name type="common">Rape</name>
    <dbReference type="NCBI Taxonomy" id="3708"/>
    <lineage>
        <taxon>Eukaryota</taxon>
        <taxon>Viridiplantae</taxon>
        <taxon>Streptophyta</taxon>
        <taxon>Embryophyta</taxon>
        <taxon>Tracheophyta</taxon>
        <taxon>Spermatophyta</taxon>
        <taxon>Magnoliopsida</taxon>
        <taxon>eudicotyledons</taxon>
        <taxon>Gunneridae</taxon>
        <taxon>Pentapetalae</taxon>
        <taxon>rosids</taxon>
        <taxon>malvids</taxon>
        <taxon>Brassicales</taxon>
        <taxon>Brassicaceae</taxon>
        <taxon>Brassiceae</taxon>
        <taxon>Brassica</taxon>
    </lineage>
</organism>
<reference evidence="1" key="1">
    <citation type="submission" date="2021-01" db="EMBL/GenBank/DDBJ databases">
        <authorList>
            <consortium name="Genoscope - CEA"/>
            <person name="William W."/>
        </authorList>
    </citation>
    <scope>NUCLEOTIDE SEQUENCE</scope>
</reference>